<keyword evidence="3" id="KW-0813">Transport</keyword>
<feature type="transmembrane region" description="Helical" evidence="8">
    <location>
        <begin position="196"/>
        <end position="216"/>
    </location>
</feature>
<dbReference type="PROSITE" id="PS50850">
    <property type="entry name" value="MFS"/>
    <property type="match status" value="1"/>
</dbReference>
<proteinExistence type="inferred from homology"/>
<feature type="transmembrane region" description="Helical" evidence="8">
    <location>
        <begin position="439"/>
        <end position="460"/>
    </location>
</feature>
<keyword evidence="5 8" id="KW-1133">Transmembrane helix</keyword>
<keyword evidence="4 8" id="KW-0812">Transmembrane</keyword>
<dbReference type="AlphaFoldDB" id="A0AA39YJ58"/>
<feature type="transmembrane region" description="Helical" evidence="8">
    <location>
        <begin position="109"/>
        <end position="128"/>
    </location>
</feature>
<feature type="transmembrane region" description="Helical" evidence="8">
    <location>
        <begin position="375"/>
        <end position="395"/>
    </location>
</feature>
<dbReference type="Gene3D" id="1.20.1250.20">
    <property type="entry name" value="MFS general substrate transporter like domains"/>
    <property type="match status" value="1"/>
</dbReference>
<evidence type="ECO:0000256" key="2">
    <source>
        <dbReference type="ARBA" id="ARBA00007520"/>
    </source>
</evidence>
<feature type="transmembrane region" description="Helical" evidence="8">
    <location>
        <begin position="268"/>
        <end position="287"/>
    </location>
</feature>
<comment type="similarity">
    <text evidence="2">Belongs to the major facilitator superfamily. TCR/Tet family.</text>
</comment>
<evidence type="ECO:0000256" key="1">
    <source>
        <dbReference type="ARBA" id="ARBA00004141"/>
    </source>
</evidence>
<feature type="compositionally biased region" description="Low complexity" evidence="7">
    <location>
        <begin position="1"/>
        <end position="12"/>
    </location>
</feature>
<keyword evidence="11" id="KW-1185">Reference proteome</keyword>
<feature type="transmembrane region" description="Helical" evidence="8">
    <location>
        <begin position="38"/>
        <end position="57"/>
    </location>
</feature>
<feature type="transmembrane region" description="Helical" evidence="8">
    <location>
        <begin position="513"/>
        <end position="531"/>
    </location>
</feature>
<evidence type="ECO:0000256" key="4">
    <source>
        <dbReference type="ARBA" id="ARBA00022692"/>
    </source>
</evidence>
<dbReference type="GO" id="GO:0005886">
    <property type="term" value="C:plasma membrane"/>
    <property type="evidence" value="ECO:0007669"/>
    <property type="project" value="TreeGrafter"/>
</dbReference>
<comment type="subcellular location">
    <subcellularLocation>
        <location evidence="1">Membrane</location>
        <topology evidence="1">Multi-pass membrane protein</topology>
    </subcellularLocation>
</comment>
<feature type="region of interest" description="Disordered" evidence="7">
    <location>
        <begin position="1"/>
        <end position="31"/>
    </location>
</feature>
<dbReference type="InterPro" id="IPR036259">
    <property type="entry name" value="MFS_trans_sf"/>
</dbReference>
<feature type="transmembrane region" description="Helical" evidence="8">
    <location>
        <begin position="166"/>
        <end position="190"/>
    </location>
</feature>
<dbReference type="GO" id="GO:0022857">
    <property type="term" value="F:transmembrane transporter activity"/>
    <property type="evidence" value="ECO:0007669"/>
    <property type="project" value="InterPro"/>
</dbReference>
<dbReference type="PANTHER" id="PTHR23501">
    <property type="entry name" value="MAJOR FACILITATOR SUPERFAMILY"/>
    <property type="match status" value="1"/>
</dbReference>
<dbReference type="PANTHER" id="PTHR23501:SF12">
    <property type="entry name" value="MAJOR FACILITATOR SUPERFAMILY (MFS) PROFILE DOMAIN-CONTAINING PROTEIN-RELATED"/>
    <property type="match status" value="1"/>
</dbReference>
<evidence type="ECO:0000256" key="8">
    <source>
        <dbReference type="SAM" id="Phobius"/>
    </source>
</evidence>
<sequence>MSDSSIKSAKASDVQDSAVQSDVEKGPEPTTPQRAIRGWRWCLVVIVMLSSIFLFSLDNTVVADLVPILVTEFDAVDQLTWLSVGFTIGAVVLALSWGKVYATFDTKWLFIGSTLLFEAASALCGAAPNISAEIVGRVLAGVGGNGMYLGTLTLAFIHTLDTERPLYLASIGILWGLGTVLGPVVGGGFAKVDWRWAFYINPIIGAFQLVICYFLIPSTDPAPGIPLSTRFARFDYIGSVLITGAITTFVMATNVGGTMWSWGSGPSIALFVVAGVLILAFAIQQGFKILTRYEDRVFPVQFLWNKDAVLLFICAAASNTAAFVPIYYIPIYFQFTRGDTPLESAVRLLPLIFLLSATVFTNGQVMSKWGSFQDWYIGGNILIIIGGALFSRITAETSTSAIYGYEALLALGSGAIVQAGYTVIYLFIKPEESADGVSFMTLGQLGGIAIGLSVCGAVFLNRAIVSLQPLLPDMSRVDIQRAVSGTSSSVFLSLPEETRKAALDVIVKSLTKVFIPVYVAGAVGLICCVFIKRKNIGRVMAGLE</sequence>
<feature type="transmembrane region" description="Helical" evidence="8">
    <location>
        <begin position="407"/>
        <end position="427"/>
    </location>
</feature>
<gene>
    <name evidence="10" type="primary">patC_2</name>
    <name evidence="10" type="ORF">DIS24_g5903</name>
</gene>
<feature type="domain" description="Major facilitator superfamily (MFS) profile" evidence="9">
    <location>
        <begin position="44"/>
        <end position="536"/>
    </location>
</feature>
<evidence type="ECO:0000256" key="7">
    <source>
        <dbReference type="SAM" id="MobiDB-lite"/>
    </source>
</evidence>
<feature type="transmembrane region" description="Helical" evidence="8">
    <location>
        <begin position="236"/>
        <end position="262"/>
    </location>
</feature>
<evidence type="ECO:0000256" key="5">
    <source>
        <dbReference type="ARBA" id="ARBA00022989"/>
    </source>
</evidence>
<name>A0AA39YJ58_9PEZI</name>
<feature type="transmembrane region" description="Helical" evidence="8">
    <location>
        <begin position="79"/>
        <end position="97"/>
    </location>
</feature>
<reference evidence="10" key="1">
    <citation type="submission" date="2023-06" db="EMBL/GenBank/DDBJ databases">
        <title>Multi-omics analyses reveal the molecular pathogenesis toolkit of Lasiodiplodia hormozganensis, a cross-kingdom pathogen.</title>
        <authorList>
            <person name="Felix C."/>
            <person name="Meneses R."/>
            <person name="Goncalves M.F.M."/>
            <person name="Tilleman L."/>
            <person name="Duarte A.S."/>
            <person name="Jorrin-Novo J.V."/>
            <person name="Van De Peer Y."/>
            <person name="Deforce D."/>
            <person name="Van Nieuwerburgh F."/>
            <person name="Esteves A.C."/>
            <person name="Alves A."/>
        </authorList>
    </citation>
    <scope>NUCLEOTIDE SEQUENCE</scope>
    <source>
        <strain evidence="10">CBS 339.90</strain>
    </source>
</reference>
<dbReference type="InterPro" id="IPR011701">
    <property type="entry name" value="MFS"/>
</dbReference>
<accession>A0AA39YJ58</accession>
<evidence type="ECO:0000313" key="11">
    <source>
        <dbReference type="Proteomes" id="UP001175001"/>
    </source>
</evidence>
<protein>
    <submittedName>
        <fullName evidence="10">Efflux pump patC</fullName>
    </submittedName>
</protein>
<dbReference type="EMBL" id="JAUJDW010000026">
    <property type="protein sequence ID" value="KAK0653596.1"/>
    <property type="molecule type" value="Genomic_DNA"/>
</dbReference>
<organism evidence="10 11">
    <name type="scientific">Lasiodiplodia hormozganensis</name>
    <dbReference type="NCBI Taxonomy" id="869390"/>
    <lineage>
        <taxon>Eukaryota</taxon>
        <taxon>Fungi</taxon>
        <taxon>Dikarya</taxon>
        <taxon>Ascomycota</taxon>
        <taxon>Pezizomycotina</taxon>
        <taxon>Dothideomycetes</taxon>
        <taxon>Dothideomycetes incertae sedis</taxon>
        <taxon>Botryosphaeriales</taxon>
        <taxon>Botryosphaeriaceae</taxon>
        <taxon>Lasiodiplodia</taxon>
    </lineage>
</organism>
<dbReference type="Proteomes" id="UP001175001">
    <property type="component" value="Unassembled WGS sequence"/>
</dbReference>
<evidence type="ECO:0000256" key="6">
    <source>
        <dbReference type="ARBA" id="ARBA00023136"/>
    </source>
</evidence>
<dbReference type="InterPro" id="IPR020846">
    <property type="entry name" value="MFS_dom"/>
</dbReference>
<evidence type="ECO:0000313" key="10">
    <source>
        <dbReference type="EMBL" id="KAK0653596.1"/>
    </source>
</evidence>
<evidence type="ECO:0000256" key="3">
    <source>
        <dbReference type="ARBA" id="ARBA00022448"/>
    </source>
</evidence>
<dbReference type="SUPFAM" id="SSF103473">
    <property type="entry name" value="MFS general substrate transporter"/>
    <property type="match status" value="1"/>
</dbReference>
<comment type="caution">
    <text evidence="10">The sequence shown here is derived from an EMBL/GenBank/DDBJ whole genome shotgun (WGS) entry which is preliminary data.</text>
</comment>
<feature type="transmembrane region" description="Helical" evidence="8">
    <location>
        <begin position="345"/>
        <end position="363"/>
    </location>
</feature>
<evidence type="ECO:0000259" key="9">
    <source>
        <dbReference type="PROSITE" id="PS50850"/>
    </source>
</evidence>
<keyword evidence="6 8" id="KW-0472">Membrane</keyword>
<dbReference type="Pfam" id="PF07690">
    <property type="entry name" value="MFS_1"/>
    <property type="match status" value="1"/>
</dbReference>
<feature type="transmembrane region" description="Helical" evidence="8">
    <location>
        <begin position="308"/>
        <end position="333"/>
    </location>
</feature>
<feature type="transmembrane region" description="Helical" evidence="8">
    <location>
        <begin position="134"/>
        <end position="157"/>
    </location>
</feature>